<sequence>MLDGQNHPVTSPGRSERERLREESYPIISSALREARGSVRLLLTKNHPVPTPAVRAGAPVLTIFQAKQFNLTPSRNSTE</sequence>
<protein>
    <submittedName>
        <fullName evidence="2">SFRICE_037534</fullName>
    </submittedName>
</protein>
<dbReference type="AlphaFoldDB" id="A0A2H1W596"/>
<feature type="region of interest" description="Disordered" evidence="1">
    <location>
        <begin position="1"/>
        <end position="22"/>
    </location>
</feature>
<evidence type="ECO:0000313" key="2">
    <source>
        <dbReference type="EMBL" id="SOQ48136.1"/>
    </source>
</evidence>
<name>A0A2H1W596_SPOFR</name>
<proteinExistence type="predicted"/>
<reference evidence="2" key="1">
    <citation type="submission" date="2016-07" db="EMBL/GenBank/DDBJ databases">
        <authorList>
            <person name="Bretaudeau A."/>
        </authorList>
    </citation>
    <scope>NUCLEOTIDE SEQUENCE</scope>
    <source>
        <strain evidence="2">Rice</strain>
        <tissue evidence="2">Whole body</tissue>
    </source>
</reference>
<dbReference type="EMBL" id="ODYU01006355">
    <property type="protein sequence ID" value="SOQ48136.1"/>
    <property type="molecule type" value="Genomic_DNA"/>
</dbReference>
<evidence type="ECO:0000256" key="1">
    <source>
        <dbReference type="SAM" id="MobiDB-lite"/>
    </source>
</evidence>
<gene>
    <name evidence="2" type="ORF">SFRICE_037534</name>
</gene>
<organism evidence="2">
    <name type="scientific">Spodoptera frugiperda</name>
    <name type="common">Fall armyworm</name>
    <dbReference type="NCBI Taxonomy" id="7108"/>
    <lineage>
        <taxon>Eukaryota</taxon>
        <taxon>Metazoa</taxon>
        <taxon>Ecdysozoa</taxon>
        <taxon>Arthropoda</taxon>
        <taxon>Hexapoda</taxon>
        <taxon>Insecta</taxon>
        <taxon>Pterygota</taxon>
        <taxon>Neoptera</taxon>
        <taxon>Endopterygota</taxon>
        <taxon>Lepidoptera</taxon>
        <taxon>Glossata</taxon>
        <taxon>Ditrysia</taxon>
        <taxon>Noctuoidea</taxon>
        <taxon>Noctuidae</taxon>
        <taxon>Amphipyrinae</taxon>
        <taxon>Spodoptera</taxon>
    </lineage>
</organism>
<accession>A0A2H1W596</accession>